<proteinExistence type="predicted"/>
<dbReference type="EMBL" id="SLVM01000025">
    <property type="protein sequence ID" value="TCM78654.1"/>
    <property type="molecule type" value="Genomic_DNA"/>
</dbReference>
<reference evidence="2 3" key="1">
    <citation type="submission" date="2019-03" db="EMBL/GenBank/DDBJ databases">
        <title>Genomic Encyclopedia of Type Strains, Phase IV (KMG-IV): sequencing the most valuable type-strain genomes for metagenomic binning, comparative biology and taxonomic classification.</title>
        <authorList>
            <person name="Goeker M."/>
        </authorList>
    </citation>
    <scope>NUCLEOTIDE SEQUENCE [LARGE SCALE GENOMIC DNA]</scope>
    <source>
        <strain evidence="2 3">DSM 21153</strain>
    </source>
</reference>
<dbReference type="Pfam" id="PF17267">
    <property type="entry name" value="DUF5333"/>
    <property type="match status" value="1"/>
</dbReference>
<dbReference type="AlphaFoldDB" id="A0A4V2R3S8"/>
<organism evidence="2 3">
    <name type="scientific">Rhodovulum steppense</name>
    <dbReference type="NCBI Taxonomy" id="540251"/>
    <lineage>
        <taxon>Bacteria</taxon>
        <taxon>Pseudomonadati</taxon>
        <taxon>Pseudomonadota</taxon>
        <taxon>Alphaproteobacteria</taxon>
        <taxon>Rhodobacterales</taxon>
        <taxon>Paracoccaceae</taxon>
        <taxon>Rhodovulum</taxon>
    </lineage>
</organism>
<comment type="caution">
    <text evidence="2">The sequence shown here is derived from an EMBL/GenBank/DDBJ whole genome shotgun (WGS) entry which is preliminary data.</text>
</comment>
<name>A0A4V2R3S8_9RHOB</name>
<keyword evidence="1" id="KW-0732">Signal</keyword>
<feature type="chain" id="PRO_5020518791" description="NADH dehydrogenase subunit E" evidence="1">
    <location>
        <begin position="21"/>
        <end position="136"/>
    </location>
</feature>
<evidence type="ECO:0000256" key="1">
    <source>
        <dbReference type="SAM" id="SignalP"/>
    </source>
</evidence>
<dbReference type="InterPro" id="IPR020349">
    <property type="entry name" value="Uncharacterised_14.7kDa"/>
</dbReference>
<dbReference type="RefSeq" id="WP_132696266.1">
    <property type="nucleotide sequence ID" value="NZ_SLVM01000025.1"/>
</dbReference>
<dbReference type="OrthoDB" id="7658992at2"/>
<evidence type="ECO:0000313" key="2">
    <source>
        <dbReference type="EMBL" id="TCM78654.1"/>
    </source>
</evidence>
<dbReference type="Proteomes" id="UP000295277">
    <property type="component" value="Unassembled WGS sequence"/>
</dbReference>
<evidence type="ECO:0008006" key="4">
    <source>
        <dbReference type="Google" id="ProtNLM"/>
    </source>
</evidence>
<evidence type="ECO:0000313" key="3">
    <source>
        <dbReference type="Proteomes" id="UP000295277"/>
    </source>
</evidence>
<protein>
    <recommendedName>
        <fullName evidence="4">NADH dehydrogenase subunit E</fullName>
    </recommendedName>
</protein>
<feature type="signal peptide" evidence="1">
    <location>
        <begin position="1"/>
        <end position="20"/>
    </location>
</feature>
<gene>
    <name evidence="2" type="ORF">EV216_12534</name>
</gene>
<accession>A0A4V2R3S8</accession>
<keyword evidence="3" id="KW-1185">Reference proteome</keyword>
<sequence>MRLILSAALALVMAATTVQAAEARPPLREHVEVNRGLTVIAIADMIRKNCDSIEPRMVRAYGFMRSLKNVASAAGYSDREIETYVSDKAEKKRIEDSARAWLVARGVRPGEGASYCPVGLAEIARNSQVGVLLRAR</sequence>